<evidence type="ECO:0008006" key="3">
    <source>
        <dbReference type="Google" id="ProtNLM"/>
    </source>
</evidence>
<protein>
    <recommendedName>
        <fullName evidence="3">Phage tail protein</fullName>
    </recommendedName>
</protein>
<reference evidence="1 2" key="1">
    <citation type="submission" date="2023-05" db="EMBL/GenBank/DDBJ databases">
        <title>Streptomyces fuscus sp. nov., a brown-black pigment producing actinomyces isolated from dry sand of Sea duck farm.</title>
        <authorList>
            <person name="Xie J."/>
            <person name="Shen N."/>
        </authorList>
    </citation>
    <scope>NUCLEOTIDE SEQUENCE [LARGE SCALE GENOMIC DNA]</scope>
    <source>
        <strain evidence="1 2">GXMU-J15</strain>
    </source>
</reference>
<evidence type="ECO:0000313" key="1">
    <source>
        <dbReference type="EMBL" id="MDL2076122.1"/>
    </source>
</evidence>
<dbReference type="RefSeq" id="WP_093724644.1">
    <property type="nucleotide sequence ID" value="NZ_JASJUS010000004.1"/>
</dbReference>
<accession>A0ABT7IVL3</accession>
<evidence type="ECO:0000313" key="2">
    <source>
        <dbReference type="Proteomes" id="UP001241926"/>
    </source>
</evidence>
<gene>
    <name evidence="1" type="ORF">QNN03_06685</name>
</gene>
<sequence length="160" mass="16585">MSATATLLDAYCIRAATGTDAAVNEAVSALAAKIPLNSIGTTLQSFVSAVPQVVAAIDTARSDPDNLYITTSTEGDLANAVWPGNGSPGTVGSGQTQLLGVSVPVDRVQNVSLWDHDDVSSDDLLGSIRIEEAERGEGPIARLATSSVEGSLYYVTYRVD</sequence>
<dbReference type="EMBL" id="JASJUS010000004">
    <property type="protein sequence ID" value="MDL2076122.1"/>
    <property type="molecule type" value="Genomic_DNA"/>
</dbReference>
<comment type="caution">
    <text evidence="1">The sequence shown here is derived from an EMBL/GenBank/DDBJ whole genome shotgun (WGS) entry which is preliminary data.</text>
</comment>
<dbReference type="Proteomes" id="UP001241926">
    <property type="component" value="Unassembled WGS sequence"/>
</dbReference>
<keyword evidence="2" id="KW-1185">Reference proteome</keyword>
<proteinExistence type="predicted"/>
<name>A0ABT7IVL3_9ACTN</name>
<organism evidence="1 2">
    <name type="scientific">Streptomyces fuscus</name>
    <dbReference type="NCBI Taxonomy" id="3048495"/>
    <lineage>
        <taxon>Bacteria</taxon>
        <taxon>Bacillati</taxon>
        <taxon>Actinomycetota</taxon>
        <taxon>Actinomycetes</taxon>
        <taxon>Kitasatosporales</taxon>
        <taxon>Streptomycetaceae</taxon>
        <taxon>Streptomyces</taxon>
    </lineage>
</organism>